<dbReference type="Proteomes" id="UP000660262">
    <property type="component" value="Unassembled WGS sequence"/>
</dbReference>
<dbReference type="InterPro" id="IPR039997">
    <property type="entry name" value="TFE"/>
</dbReference>
<dbReference type="GO" id="GO:0005673">
    <property type="term" value="C:transcription factor TFIIE complex"/>
    <property type="evidence" value="ECO:0007669"/>
    <property type="project" value="TreeGrafter"/>
</dbReference>
<protein>
    <recommendedName>
        <fullName evidence="2">Transcription initiation factor IIE subunit alpha N-terminal domain-containing protein</fullName>
    </recommendedName>
</protein>
<proteinExistence type="predicted"/>
<reference evidence="3" key="1">
    <citation type="submission" date="2020-10" db="EMBL/GenBank/DDBJ databases">
        <title>Unveiling of a novel bifunctional photoreceptor, Dualchrome1, isolated from a cosmopolitan green alga.</title>
        <authorList>
            <person name="Suzuki S."/>
            <person name="Kawachi M."/>
        </authorList>
    </citation>
    <scope>NUCLEOTIDE SEQUENCE</scope>
    <source>
        <strain evidence="3">NIES 2893</strain>
    </source>
</reference>
<organism evidence="3 4">
    <name type="scientific">Pycnococcus provasolii</name>
    <dbReference type="NCBI Taxonomy" id="41880"/>
    <lineage>
        <taxon>Eukaryota</taxon>
        <taxon>Viridiplantae</taxon>
        <taxon>Chlorophyta</taxon>
        <taxon>Pseudoscourfieldiophyceae</taxon>
        <taxon>Pseudoscourfieldiales</taxon>
        <taxon>Pycnococcaceae</taxon>
        <taxon>Pycnococcus</taxon>
    </lineage>
</organism>
<dbReference type="PANTHER" id="PTHR13097">
    <property type="entry name" value="TRANSCRIPTION INITIATION FACTOR IIE, ALPHA SUBUNIT"/>
    <property type="match status" value="1"/>
</dbReference>
<dbReference type="InterPro" id="IPR002853">
    <property type="entry name" value="TFIIE_asu"/>
</dbReference>
<keyword evidence="4" id="KW-1185">Reference proteome</keyword>
<gene>
    <name evidence="3" type="ORF">PPROV_000551100</name>
</gene>
<dbReference type="AlphaFoldDB" id="A0A830HP23"/>
<dbReference type="OrthoDB" id="361102at2759"/>
<name>A0A830HP23_9CHLO</name>
<dbReference type="PANTHER" id="PTHR13097:SF7">
    <property type="entry name" value="GENERAL TRANSCRIPTION FACTOR IIE SUBUNIT 1"/>
    <property type="match status" value="1"/>
</dbReference>
<accession>A0A830HP23</accession>
<dbReference type="EMBL" id="BNJQ01000014">
    <property type="protein sequence ID" value="GHP06767.1"/>
    <property type="molecule type" value="Genomic_DNA"/>
</dbReference>
<evidence type="ECO:0000256" key="1">
    <source>
        <dbReference type="SAM" id="MobiDB-lite"/>
    </source>
</evidence>
<feature type="compositionally biased region" description="Acidic residues" evidence="1">
    <location>
        <begin position="381"/>
        <end position="393"/>
    </location>
</feature>
<dbReference type="GO" id="GO:0006367">
    <property type="term" value="P:transcription initiation at RNA polymerase II promoter"/>
    <property type="evidence" value="ECO:0007669"/>
    <property type="project" value="InterPro"/>
</dbReference>
<evidence type="ECO:0000313" key="4">
    <source>
        <dbReference type="Proteomes" id="UP000660262"/>
    </source>
</evidence>
<comment type="caution">
    <text evidence="3">The sequence shown here is derived from an EMBL/GenBank/DDBJ whole genome shotgun (WGS) entry which is preliminary data.</text>
</comment>
<sequence>MSFASSTPWDLLVQVVAHAIYASLSDATRSSGGGVSGGSGGASGGLHLGEGAVGTKRKFYDVNDSSSSSRGLASVLLTTIAPRGWVREDELASELGLGKKQVAKALVMLEQDQCVLRESAIRNVPMEHVAGAAPTDEPPVMVKRTLTYCRVDHAHFADVINMRIHLARTAAAGGDINASASEAAARADASLCFVCNNCGSRYEGYEAADLFMDAMEANPTCPRCGADVEEASATQAAAAAPAAAGADATNAKDDSGVMFGLLAVLERCLERCRMHGSPPPFEPLSEYMRRMDAEKRRRLEAEQHLLGLTGAAGRGAGRGDLWRAAAQAGGLKADDAEVKVELLTENMPEEAPVEAGGKQATDDNDDVGWEADAPAAVGDASEWDAGGDDDEWE</sequence>
<evidence type="ECO:0000259" key="2">
    <source>
        <dbReference type="SMART" id="SM00531"/>
    </source>
</evidence>
<feature type="domain" description="Transcription initiation factor IIE subunit alpha N-terminal" evidence="2">
    <location>
        <begin position="71"/>
        <end position="242"/>
    </location>
</feature>
<evidence type="ECO:0000313" key="3">
    <source>
        <dbReference type="EMBL" id="GHP06767.1"/>
    </source>
</evidence>
<feature type="region of interest" description="Disordered" evidence="1">
    <location>
        <begin position="345"/>
        <end position="393"/>
    </location>
</feature>
<dbReference type="SMART" id="SM00531">
    <property type="entry name" value="TFIIE"/>
    <property type="match status" value="1"/>
</dbReference>